<evidence type="ECO:0000313" key="1">
    <source>
        <dbReference type="EMBL" id="SHM86764.1"/>
    </source>
</evidence>
<gene>
    <name evidence="1" type="ORF">SAMN05192549_10359</name>
</gene>
<dbReference type="AlphaFoldDB" id="A0A1M7M7S2"/>
<sequence>MRNPSLSTRQLADQLLFPGPFDGGLNSGVFVQVSSNEESIKFFGDLAPMLEAGGMLVVVIDAPNLMFEDGLRRLAQLLRTRCEIKCAPVSGTDELTLADALANIMQIQSCTVVLLLGSAQRLPAEPGERVMKAIKAARDCVNLEPNSTGRLLLVATWILPANPSQYVENPHSAFYGATAVNLENIK</sequence>
<dbReference type="EMBL" id="FRCX01000003">
    <property type="protein sequence ID" value="SHM86764.1"/>
    <property type="molecule type" value="Genomic_DNA"/>
</dbReference>
<proteinExistence type="predicted"/>
<evidence type="ECO:0000313" key="2">
    <source>
        <dbReference type="Proteomes" id="UP000184339"/>
    </source>
</evidence>
<dbReference type="OrthoDB" id="8774966at2"/>
<accession>A0A1M7M7S2</accession>
<organism evidence="1 2">
    <name type="scientific">Duganella sacchari</name>
    <dbReference type="NCBI Taxonomy" id="551987"/>
    <lineage>
        <taxon>Bacteria</taxon>
        <taxon>Pseudomonadati</taxon>
        <taxon>Pseudomonadota</taxon>
        <taxon>Betaproteobacteria</taxon>
        <taxon>Burkholderiales</taxon>
        <taxon>Oxalobacteraceae</taxon>
        <taxon>Telluria group</taxon>
        <taxon>Duganella</taxon>
    </lineage>
</organism>
<keyword evidence="2" id="KW-1185">Reference proteome</keyword>
<name>A0A1M7M7S2_9BURK</name>
<dbReference type="RefSeq" id="WP_072782802.1">
    <property type="nucleotide sequence ID" value="NZ_FRCX01000003.1"/>
</dbReference>
<reference evidence="2" key="1">
    <citation type="submission" date="2016-11" db="EMBL/GenBank/DDBJ databases">
        <authorList>
            <person name="Varghese N."/>
            <person name="Submissions S."/>
        </authorList>
    </citation>
    <scope>NUCLEOTIDE SEQUENCE [LARGE SCALE GENOMIC DNA]</scope>
    <source>
        <strain evidence="2">Sac-22</strain>
    </source>
</reference>
<dbReference type="Proteomes" id="UP000184339">
    <property type="component" value="Unassembled WGS sequence"/>
</dbReference>
<protein>
    <submittedName>
        <fullName evidence="1">Uncharacterized protein</fullName>
    </submittedName>
</protein>